<accession>A0A1J7IK60</accession>
<sequence length="760" mass="85305">MSDSSSDDRSHHGGAKLVPQPRRQPSGLQAPPAPSKDSSHKKLQVAQVNDTDSPTPLPKGQRTAERAAAQPAPFHHRAPIQIPPTMQIPNMGYPALPKPSFGIPSESSASSGYYHIPMPRDYGTYISPHGGHHLVLASQSSNTTSSVDAMTTGIGGIKLKEYQQEANKYIRHAQEQIFNLLQKTYQQEGLPPQFQQGLDRALKNLTQDLGNLQGFVDRVASEADHAKNKDNESQTFQATAGMQAVQIERLRSRNEELRMSLTRAEKNNEEVQQSYQHVLVSLKEQNERSQQQLKQYQEQLEGKRHLFYTAHDDVEGKARILSIVSDNDYAEKAKIIQSLIDSAPQDKAKILEILFSNNAQAPAHNRSVSYQPTMMAIQSGSATPAADFAWSGRGPSRVTPPAPTMRRTPSAFHSGSIMRPQSTHPIPNATRFSHPRSRPSTGRPGSGRVDAGAARYRFDDIAEPTATGQEFGSPQLSRARQMVIRQNEAELINAIEVWKEEFSKIFRLVNGWAAQYAVQVQPDQALTIQKEAPRLWEFMCDILYPGQPEAGASHARFLLEDEQCRSFFVERMMLQYIVNNVLSVEGWMGFNDDTDRELKELNDRLQSTEVFKSYIRQSIIDQISSTIGRMLADPSFNEYRARRISFHQQRLKTIVGPLMDPEASRTDAGFDLHAVASTALQVSALMFQSRLNFEFSWSLTCSKFSLDYHVPKEPPCDPLMLQAKQYRIKLVVTPAILFRDDRGVSINPKRVLRSEVFVMN</sequence>
<dbReference type="InParanoid" id="A0A1J7IK60"/>
<gene>
    <name evidence="3" type="ORF">CONLIGDRAFT_455863</name>
</gene>
<keyword evidence="4" id="KW-1185">Reference proteome</keyword>
<proteinExistence type="predicted"/>
<dbReference type="AlphaFoldDB" id="A0A1J7IK60"/>
<evidence type="ECO:0000313" key="4">
    <source>
        <dbReference type="Proteomes" id="UP000182658"/>
    </source>
</evidence>
<keyword evidence="1" id="KW-0175">Coiled coil</keyword>
<feature type="coiled-coil region" evidence="1">
    <location>
        <begin position="247"/>
        <end position="306"/>
    </location>
</feature>
<dbReference type="EMBL" id="KV875099">
    <property type="protein sequence ID" value="OIW27951.1"/>
    <property type="molecule type" value="Genomic_DNA"/>
</dbReference>
<reference evidence="3 4" key="1">
    <citation type="submission" date="2016-10" db="EMBL/GenBank/DDBJ databases">
        <title>Draft genome sequence of Coniochaeta ligniaria NRRL30616, a lignocellulolytic fungus for bioabatement of inhibitors in plant biomass hydrolysates.</title>
        <authorList>
            <consortium name="DOE Joint Genome Institute"/>
            <person name="Jimenez D.J."/>
            <person name="Hector R.E."/>
            <person name="Riley R."/>
            <person name="Sun H."/>
            <person name="Grigoriev I.V."/>
            <person name="Van Elsas J.D."/>
            <person name="Nichols N.N."/>
        </authorList>
    </citation>
    <scope>NUCLEOTIDE SEQUENCE [LARGE SCALE GENOMIC DNA]</scope>
    <source>
        <strain evidence="3 4">NRRL 30616</strain>
    </source>
</reference>
<name>A0A1J7IK60_9PEZI</name>
<evidence type="ECO:0000313" key="3">
    <source>
        <dbReference type="EMBL" id="OIW27951.1"/>
    </source>
</evidence>
<feature type="region of interest" description="Disordered" evidence="2">
    <location>
        <begin position="1"/>
        <end position="83"/>
    </location>
</feature>
<protein>
    <submittedName>
        <fullName evidence="3">Uncharacterized protein</fullName>
    </submittedName>
</protein>
<dbReference type="Proteomes" id="UP000182658">
    <property type="component" value="Unassembled WGS sequence"/>
</dbReference>
<evidence type="ECO:0000256" key="2">
    <source>
        <dbReference type="SAM" id="MobiDB-lite"/>
    </source>
</evidence>
<feature type="region of interest" description="Disordered" evidence="2">
    <location>
        <begin position="386"/>
        <end position="450"/>
    </location>
</feature>
<feature type="compositionally biased region" description="Basic and acidic residues" evidence="2">
    <location>
        <begin position="1"/>
        <end position="11"/>
    </location>
</feature>
<organism evidence="3 4">
    <name type="scientific">Coniochaeta ligniaria NRRL 30616</name>
    <dbReference type="NCBI Taxonomy" id="1408157"/>
    <lineage>
        <taxon>Eukaryota</taxon>
        <taxon>Fungi</taxon>
        <taxon>Dikarya</taxon>
        <taxon>Ascomycota</taxon>
        <taxon>Pezizomycotina</taxon>
        <taxon>Sordariomycetes</taxon>
        <taxon>Sordariomycetidae</taxon>
        <taxon>Coniochaetales</taxon>
        <taxon>Coniochaetaceae</taxon>
        <taxon>Coniochaeta</taxon>
    </lineage>
</organism>
<dbReference type="OrthoDB" id="4203839at2759"/>
<evidence type="ECO:0000256" key="1">
    <source>
        <dbReference type="SAM" id="Coils"/>
    </source>
</evidence>